<dbReference type="EMBL" id="QUSW01000008">
    <property type="protein sequence ID" value="RQP22158.1"/>
    <property type="molecule type" value="Genomic_DNA"/>
</dbReference>
<dbReference type="SUPFAM" id="SSF52833">
    <property type="entry name" value="Thioredoxin-like"/>
    <property type="match status" value="1"/>
</dbReference>
<gene>
    <name evidence="2" type="ORF">DZC73_24475</name>
</gene>
<dbReference type="Gene3D" id="1.20.1050.10">
    <property type="match status" value="1"/>
</dbReference>
<protein>
    <submittedName>
        <fullName evidence="2">Glutathione S-transferase</fullName>
    </submittedName>
</protein>
<feature type="domain" description="GST N-terminal" evidence="1">
    <location>
        <begin position="1"/>
        <end position="81"/>
    </location>
</feature>
<keyword evidence="2" id="KW-0808">Transferase</keyword>
<dbReference type="Gene3D" id="3.40.30.10">
    <property type="entry name" value="Glutaredoxin"/>
    <property type="match status" value="1"/>
</dbReference>
<dbReference type="Proteomes" id="UP000267464">
    <property type="component" value="Unassembled WGS sequence"/>
</dbReference>
<dbReference type="InterPro" id="IPR004045">
    <property type="entry name" value="Glutathione_S-Trfase_N"/>
</dbReference>
<dbReference type="PANTHER" id="PTHR44051:SF8">
    <property type="entry name" value="GLUTATHIONE S-TRANSFERASE GSTA"/>
    <property type="match status" value="1"/>
</dbReference>
<evidence type="ECO:0000313" key="2">
    <source>
        <dbReference type="EMBL" id="RQP22158.1"/>
    </source>
</evidence>
<sequence>MYTLFGTQGSGSAAIEVALEAAQAPFRVVRASSWEPDSALSKLRQANPLVQIPTLQLPDGSVLTESAAILIHLGLEFPQSHILPPDHAMRSQAIRGLVFIAANCYSAVSVTDYPERWCVDIDESARQRIGRGARDQLHRCWEIFADTFPARPFLNGEAPGGLDFLAAVVSKWSGTRAHLKATRPEFIKALQRIEQHPLVAPVFARHWPG</sequence>
<dbReference type="InterPro" id="IPR036282">
    <property type="entry name" value="Glutathione-S-Trfase_C_sf"/>
</dbReference>
<comment type="caution">
    <text evidence="2">The sequence shown here is derived from an EMBL/GenBank/DDBJ whole genome shotgun (WGS) entry which is preliminary data.</text>
</comment>
<evidence type="ECO:0000313" key="3">
    <source>
        <dbReference type="Proteomes" id="UP000267464"/>
    </source>
</evidence>
<dbReference type="InterPro" id="IPR036249">
    <property type="entry name" value="Thioredoxin-like_sf"/>
</dbReference>
<keyword evidence="3" id="KW-1185">Reference proteome</keyword>
<dbReference type="PANTHER" id="PTHR44051">
    <property type="entry name" value="GLUTATHIONE S-TRANSFERASE-RELATED"/>
    <property type="match status" value="1"/>
</dbReference>
<organism evidence="2 3">
    <name type="scientific">Piscinibacter terrae</name>
    <dbReference type="NCBI Taxonomy" id="2496871"/>
    <lineage>
        <taxon>Bacteria</taxon>
        <taxon>Pseudomonadati</taxon>
        <taxon>Pseudomonadota</taxon>
        <taxon>Betaproteobacteria</taxon>
        <taxon>Burkholderiales</taxon>
        <taxon>Sphaerotilaceae</taxon>
        <taxon>Piscinibacter</taxon>
    </lineage>
</organism>
<evidence type="ECO:0000259" key="1">
    <source>
        <dbReference type="PROSITE" id="PS50404"/>
    </source>
</evidence>
<proteinExistence type="predicted"/>
<reference evidence="2 3" key="1">
    <citation type="submission" date="2018-08" db="EMBL/GenBank/DDBJ databases">
        <authorList>
            <person name="Khan S.A."/>
            <person name="Jeon C.O."/>
            <person name="Chun B.H."/>
            <person name="Jeong S.E."/>
        </authorList>
    </citation>
    <scope>NUCLEOTIDE SEQUENCE [LARGE SCALE GENOMIC DNA]</scope>
    <source>
        <strain evidence="2 3">S-16</strain>
    </source>
</reference>
<dbReference type="OrthoDB" id="5508354at2"/>
<dbReference type="RefSeq" id="WP_124543005.1">
    <property type="nucleotide sequence ID" value="NZ_QUSW01000008.1"/>
</dbReference>
<dbReference type="AlphaFoldDB" id="A0A3N7HJC9"/>
<dbReference type="PROSITE" id="PS50404">
    <property type="entry name" value="GST_NTER"/>
    <property type="match status" value="1"/>
</dbReference>
<dbReference type="GO" id="GO:0016740">
    <property type="term" value="F:transferase activity"/>
    <property type="evidence" value="ECO:0007669"/>
    <property type="project" value="UniProtKB-KW"/>
</dbReference>
<accession>A0A3N7HJC9</accession>
<dbReference type="CDD" id="cd03057">
    <property type="entry name" value="GST_N_Beta"/>
    <property type="match status" value="1"/>
</dbReference>
<dbReference type="Pfam" id="PF13409">
    <property type="entry name" value="GST_N_2"/>
    <property type="match status" value="1"/>
</dbReference>
<name>A0A3N7HJC9_9BURK</name>
<dbReference type="SUPFAM" id="SSF47616">
    <property type="entry name" value="GST C-terminal domain-like"/>
    <property type="match status" value="1"/>
</dbReference>
<reference evidence="2 3" key="2">
    <citation type="submission" date="2018-12" db="EMBL/GenBank/DDBJ databases">
        <title>Rhizobacter gummiphilus sp. nov., a rubber-degrading bacterium isolated from the soil of a botanical garden in Japan.</title>
        <authorList>
            <person name="Shunsuke S.S."/>
        </authorList>
    </citation>
    <scope>NUCLEOTIDE SEQUENCE [LARGE SCALE GENOMIC DNA]</scope>
    <source>
        <strain evidence="2 3">S-16</strain>
    </source>
</reference>